<sequence length="410" mass="42327">MVHLAPIPTRSAVWSPVVAGLRADALDCLQTGVAALADLWHGAGSHLDLGAPLRFATLADAAGQPSVEASLEQRLAEAAELLGLRAVARHDGLDGPAIRDLAGAGGGAPLYVVADAYTMGWLPFVERQHLRHGFLVAGVGAAVTVVDAYHDDTRWGPARPGVWRLPAARFDATVRAATVVVLESGDRPRLDVRAVLAANARALTDGRPAIDRYLAAVSGAAGVDRLVLDTWTLSRSRALHAAWLAAAADLTPDALSDAEAHAQSWRDLATRVFVAAARGGPAALLVDHLAGLLHGDVALAARLADATTVRPAPTASGPGPAAHEVPGVRLAVVEALAAVLRLPAGATTGGLLRDLPNFNSFRLVDVIERVEARLGVELGPDDFGPASLRDVDSLCAAFARVAGSPAGSPR</sequence>
<keyword evidence="2" id="KW-1185">Reference proteome</keyword>
<protein>
    <submittedName>
        <fullName evidence="1">Acyl carrier protein</fullName>
    </submittedName>
</protein>
<gene>
    <name evidence="1" type="ORF">ACFFTR_10135</name>
</gene>
<comment type="caution">
    <text evidence="1">The sequence shown here is derived from an EMBL/GenBank/DDBJ whole genome shotgun (WGS) entry which is preliminary data.</text>
</comment>
<organism evidence="1 2">
    <name type="scientific">Dactylosporangium vinaceum</name>
    <dbReference type="NCBI Taxonomy" id="53362"/>
    <lineage>
        <taxon>Bacteria</taxon>
        <taxon>Bacillati</taxon>
        <taxon>Actinomycetota</taxon>
        <taxon>Actinomycetes</taxon>
        <taxon>Micromonosporales</taxon>
        <taxon>Micromonosporaceae</taxon>
        <taxon>Dactylosporangium</taxon>
    </lineage>
</organism>
<proteinExistence type="predicted"/>
<name>A0ABV5M3L6_9ACTN</name>
<dbReference type="EMBL" id="JBHMCA010000021">
    <property type="protein sequence ID" value="MFB9443442.1"/>
    <property type="molecule type" value="Genomic_DNA"/>
</dbReference>
<evidence type="ECO:0000313" key="1">
    <source>
        <dbReference type="EMBL" id="MFB9443442.1"/>
    </source>
</evidence>
<accession>A0ABV5M3L6</accession>
<dbReference type="RefSeq" id="WP_223095441.1">
    <property type="nucleotide sequence ID" value="NZ_CP061913.1"/>
</dbReference>
<evidence type="ECO:0000313" key="2">
    <source>
        <dbReference type="Proteomes" id="UP001589608"/>
    </source>
</evidence>
<dbReference type="Proteomes" id="UP001589608">
    <property type="component" value="Unassembled WGS sequence"/>
</dbReference>
<reference evidence="1 2" key="1">
    <citation type="submission" date="2024-09" db="EMBL/GenBank/DDBJ databases">
        <authorList>
            <person name="Sun Q."/>
            <person name="Mori K."/>
        </authorList>
    </citation>
    <scope>NUCLEOTIDE SEQUENCE [LARGE SCALE GENOMIC DNA]</scope>
    <source>
        <strain evidence="1 2">JCM 3307</strain>
    </source>
</reference>